<evidence type="ECO:0000313" key="2">
    <source>
        <dbReference type="EMBL" id="MBB2150112.1"/>
    </source>
</evidence>
<sequence length="135" mass="16113">MKRNLIFILTCISSFVYSTMSYAQKTGLVHDQNPRYLESRARYMGLADSLNLTQGSTVQNTYKAYDWYTAREERRQLRRERNNSDWYSPYDYSGGYYYPSFNYYPRFGYSLGLGYGHYGRNGGFNIGFNRHWGRW</sequence>
<reference evidence="2 3" key="1">
    <citation type="submission" date="2019-11" db="EMBL/GenBank/DDBJ databases">
        <title>Description of Pedobacter sp. LMG 31462T.</title>
        <authorList>
            <person name="Carlier A."/>
            <person name="Qi S."/>
            <person name="Vandamme P."/>
        </authorList>
    </citation>
    <scope>NUCLEOTIDE SEQUENCE [LARGE SCALE GENOMIC DNA]</scope>
    <source>
        <strain evidence="2 3">LMG 31462</strain>
    </source>
</reference>
<evidence type="ECO:0008006" key="4">
    <source>
        <dbReference type="Google" id="ProtNLM"/>
    </source>
</evidence>
<protein>
    <recommendedName>
        <fullName evidence="4">DUF3575 domain-containing protein</fullName>
    </recommendedName>
</protein>
<name>A0ABR6EY07_9SPHI</name>
<organism evidence="2 3">
    <name type="scientific">Pedobacter gandavensis</name>
    <dbReference type="NCBI Taxonomy" id="2679963"/>
    <lineage>
        <taxon>Bacteria</taxon>
        <taxon>Pseudomonadati</taxon>
        <taxon>Bacteroidota</taxon>
        <taxon>Sphingobacteriia</taxon>
        <taxon>Sphingobacteriales</taxon>
        <taxon>Sphingobacteriaceae</taxon>
        <taxon>Pedobacter</taxon>
    </lineage>
</organism>
<evidence type="ECO:0000313" key="3">
    <source>
        <dbReference type="Proteomes" id="UP000636110"/>
    </source>
</evidence>
<keyword evidence="3" id="KW-1185">Reference proteome</keyword>
<keyword evidence="1" id="KW-0732">Signal</keyword>
<evidence type="ECO:0000256" key="1">
    <source>
        <dbReference type="SAM" id="SignalP"/>
    </source>
</evidence>
<dbReference type="RefSeq" id="WP_182958670.1">
    <property type="nucleotide sequence ID" value="NZ_WNXC01000005.1"/>
</dbReference>
<feature type="signal peptide" evidence="1">
    <location>
        <begin position="1"/>
        <end position="23"/>
    </location>
</feature>
<dbReference type="Proteomes" id="UP000636110">
    <property type="component" value="Unassembled WGS sequence"/>
</dbReference>
<gene>
    <name evidence="2" type="ORF">GM920_14515</name>
</gene>
<feature type="chain" id="PRO_5046973167" description="DUF3575 domain-containing protein" evidence="1">
    <location>
        <begin position="24"/>
        <end position="135"/>
    </location>
</feature>
<dbReference type="EMBL" id="WNXC01000005">
    <property type="protein sequence ID" value="MBB2150112.1"/>
    <property type="molecule type" value="Genomic_DNA"/>
</dbReference>
<accession>A0ABR6EY07</accession>
<comment type="caution">
    <text evidence="2">The sequence shown here is derived from an EMBL/GenBank/DDBJ whole genome shotgun (WGS) entry which is preliminary data.</text>
</comment>
<proteinExistence type="predicted"/>